<accession>A0A3M7RJF5</accession>
<evidence type="ECO:0000313" key="1">
    <source>
        <dbReference type="EMBL" id="RNA23703.1"/>
    </source>
</evidence>
<keyword evidence="2" id="KW-1185">Reference proteome</keyword>
<dbReference type="AlphaFoldDB" id="A0A3M7RJF5"/>
<dbReference type="Proteomes" id="UP000276133">
    <property type="component" value="Unassembled WGS sequence"/>
</dbReference>
<name>A0A3M7RJF5_BRAPC</name>
<evidence type="ECO:0000313" key="2">
    <source>
        <dbReference type="Proteomes" id="UP000276133"/>
    </source>
</evidence>
<sequence length="119" mass="13675">MVLMKCISSSSSSLYQVSSLDEMESWSVLQDFFRSEFELNEEEESVGEPTVDLSTRDNDLSFLDRFLCLLFDHSFVDGRLLLFGNLNRCARSSVRNRLWADRFGQIVVGDYVDNALKSK</sequence>
<reference evidence="1 2" key="1">
    <citation type="journal article" date="2018" name="Sci. Rep.">
        <title>Genomic signatures of local adaptation to the degree of environmental predictability in rotifers.</title>
        <authorList>
            <person name="Franch-Gras L."/>
            <person name="Hahn C."/>
            <person name="Garcia-Roger E.M."/>
            <person name="Carmona M.J."/>
            <person name="Serra M."/>
            <person name="Gomez A."/>
        </authorList>
    </citation>
    <scope>NUCLEOTIDE SEQUENCE [LARGE SCALE GENOMIC DNA]</scope>
    <source>
        <strain evidence="1">HYR1</strain>
    </source>
</reference>
<gene>
    <name evidence="1" type="ORF">BpHYR1_050228</name>
</gene>
<dbReference type="EMBL" id="REGN01003233">
    <property type="protein sequence ID" value="RNA23703.1"/>
    <property type="molecule type" value="Genomic_DNA"/>
</dbReference>
<comment type="caution">
    <text evidence="1">The sequence shown here is derived from an EMBL/GenBank/DDBJ whole genome shotgun (WGS) entry which is preliminary data.</text>
</comment>
<organism evidence="1 2">
    <name type="scientific">Brachionus plicatilis</name>
    <name type="common">Marine rotifer</name>
    <name type="synonym">Brachionus muelleri</name>
    <dbReference type="NCBI Taxonomy" id="10195"/>
    <lineage>
        <taxon>Eukaryota</taxon>
        <taxon>Metazoa</taxon>
        <taxon>Spiralia</taxon>
        <taxon>Gnathifera</taxon>
        <taxon>Rotifera</taxon>
        <taxon>Eurotatoria</taxon>
        <taxon>Monogononta</taxon>
        <taxon>Pseudotrocha</taxon>
        <taxon>Ploima</taxon>
        <taxon>Brachionidae</taxon>
        <taxon>Brachionus</taxon>
    </lineage>
</organism>
<protein>
    <submittedName>
        <fullName evidence="1">Uncharacterized protein</fullName>
    </submittedName>
</protein>
<proteinExistence type="predicted"/>